<accession>A0A2A6LPX6</accession>
<evidence type="ECO:0000313" key="1">
    <source>
        <dbReference type="EMBL" id="PDT44611.1"/>
    </source>
</evidence>
<proteinExistence type="predicted"/>
<evidence type="ECO:0000313" key="2">
    <source>
        <dbReference type="Proteomes" id="UP000220353"/>
    </source>
</evidence>
<dbReference type="Proteomes" id="UP000220353">
    <property type="component" value="Unassembled WGS sequence"/>
</dbReference>
<reference evidence="1 2" key="1">
    <citation type="submission" date="2017-09" db="EMBL/GenBank/DDBJ databases">
        <title>Comparative genomics of rhizobia isolated from Phaseolus vulgaris in China.</title>
        <authorList>
            <person name="Tong W."/>
        </authorList>
    </citation>
    <scope>NUCLEOTIDE SEQUENCE [LARGE SCALE GENOMIC DNA]</scope>
    <source>
        <strain evidence="1 2">PCH1</strain>
    </source>
</reference>
<sequence>MKLQPARKLQWPCPNLMAVAQRDMEFPCQPLVSVRTLPVRCSEIVAEIAPNVREARISTPIRLD</sequence>
<gene>
    <name evidence="1" type="ORF">CO661_28165</name>
</gene>
<comment type="caution">
    <text evidence="1">The sequence shown here is derived from an EMBL/GenBank/DDBJ whole genome shotgun (WGS) entry which is preliminary data.</text>
</comment>
<organism evidence="1 2">
    <name type="scientific">Rhizobium fredii</name>
    <name type="common">Sinorhizobium fredii</name>
    <dbReference type="NCBI Taxonomy" id="380"/>
    <lineage>
        <taxon>Bacteria</taxon>
        <taxon>Pseudomonadati</taxon>
        <taxon>Pseudomonadota</taxon>
        <taxon>Alphaproteobacteria</taxon>
        <taxon>Hyphomicrobiales</taxon>
        <taxon>Rhizobiaceae</taxon>
        <taxon>Sinorhizobium/Ensifer group</taxon>
        <taxon>Sinorhizobium</taxon>
    </lineage>
</organism>
<dbReference type="EMBL" id="NWTC01000030">
    <property type="protein sequence ID" value="PDT44611.1"/>
    <property type="molecule type" value="Genomic_DNA"/>
</dbReference>
<dbReference type="AlphaFoldDB" id="A0A2A6LPX6"/>
<name>A0A2A6LPX6_RHIFR</name>
<protein>
    <submittedName>
        <fullName evidence="1">Uncharacterized protein</fullName>
    </submittedName>
</protein>